<evidence type="ECO:0000256" key="8">
    <source>
        <dbReference type="ARBA" id="ARBA00023136"/>
    </source>
</evidence>
<reference evidence="10 11" key="1">
    <citation type="journal article" date="2016" name="Appl. Environ. Microbiol.">
        <title>Function and Phylogeny of Bacterial Butyryl Coenzyme A:Acetate Transferases and Their Diversity in the Proximal Colon of Swine.</title>
        <authorList>
            <person name="Trachsel J."/>
            <person name="Bayles D.O."/>
            <person name="Looft T."/>
            <person name="Levine U.Y."/>
            <person name="Allen H.K."/>
        </authorList>
    </citation>
    <scope>NUCLEOTIDE SEQUENCE [LARGE SCALE GENOMIC DNA]</scope>
    <source>
        <strain evidence="10 11">68-3-10</strain>
    </source>
</reference>
<dbReference type="NCBIfam" id="TIGR00380">
    <property type="entry name" value="cobal_cbiB"/>
    <property type="match status" value="1"/>
</dbReference>
<dbReference type="STRING" id="1261640.BHK98_00630"/>
<evidence type="ECO:0000256" key="3">
    <source>
        <dbReference type="ARBA" id="ARBA00006263"/>
    </source>
</evidence>
<dbReference type="OrthoDB" id="9811967at2"/>
<evidence type="ECO:0000256" key="5">
    <source>
        <dbReference type="ARBA" id="ARBA00022573"/>
    </source>
</evidence>
<keyword evidence="6 9" id="KW-0812">Transmembrane</keyword>
<dbReference type="PANTHER" id="PTHR34308:SF1">
    <property type="entry name" value="COBALAMIN BIOSYNTHESIS PROTEIN CBIB"/>
    <property type="match status" value="1"/>
</dbReference>
<evidence type="ECO:0000256" key="9">
    <source>
        <dbReference type="HAMAP-Rule" id="MF_00024"/>
    </source>
</evidence>
<evidence type="ECO:0000256" key="1">
    <source>
        <dbReference type="ARBA" id="ARBA00004651"/>
    </source>
</evidence>
<dbReference type="GO" id="GO:0005886">
    <property type="term" value="C:plasma membrane"/>
    <property type="evidence" value="ECO:0007669"/>
    <property type="project" value="UniProtKB-SubCell"/>
</dbReference>
<comment type="caution">
    <text evidence="9">Lacks conserved residue(s) required for the propagation of feature annotation.</text>
</comment>
<organism evidence="10 11">
    <name type="scientific">Hornefia porci</name>
    <dbReference type="NCBI Taxonomy" id="2652292"/>
    <lineage>
        <taxon>Bacteria</taxon>
        <taxon>Bacillati</taxon>
        <taxon>Bacillota</taxon>
        <taxon>Clostridia</taxon>
        <taxon>Peptostreptococcales</taxon>
        <taxon>Anaerovoracaceae</taxon>
        <taxon>Hornefia</taxon>
    </lineage>
</organism>
<dbReference type="RefSeq" id="WP_075711747.1">
    <property type="nucleotide sequence ID" value="NZ_MJIE01000001.1"/>
</dbReference>
<comment type="similarity">
    <text evidence="3 9">Belongs to the CobD/CbiB family.</text>
</comment>
<dbReference type="PANTHER" id="PTHR34308">
    <property type="entry name" value="COBALAMIN BIOSYNTHESIS PROTEIN CBIB"/>
    <property type="match status" value="1"/>
</dbReference>
<feature type="transmembrane region" description="Helical" evidence="9">
    <location>
        <begin position="298"/>
        <end position="321"/>
    </location>
</feature>
<comment type="pathway">
    <text evidence="2 9">Cofactor biosynthesis; adenosylcobalamin biosynthesis.</text>
</comment>
<protein>
    <recommendedName>
        <fullName evidence="9">Cobalamin biosynthesis protein CobD</fullName>
    </recommendedName>
</protein>
<dbReference type="EMBL" id="MJIE01000001">
    <property type="protein sequence ID" value="OLR54727.1"/>
    <property type="molecule type" value="Genomic_DNA"/>
</dbReference>
<dbReference type="HAMAP" id="MF_00024">
    <property type="entry name" value="CobD_CbiB"/>
    <property type="match status" value="1"/>
</dbReference>
<evidence type="ECO:0000256" key="7">
    <source>
        <dbReference type="ARBA" id="ARBA00022989"/>
    </source>
</evidence>
<keyword evidence="4 9" id="KW-1003">Cell membrane</keyword>
<keyword evidence="11" id="KW-1185">Reference proteome</keyword>
<comment type="function">
    <text evidence="9">Converts cobyric acid to cobinamide by the addition of aminopropanol on the F carboxylic group.</text>
</comment>
<evidence type="ECO:0000256" key="2">
    <source>
        <dbReference type="ARBA" id="ARBA00004953"/>
    </source>
</evidence>
<dbReference type="Proteomes" id="UP000187404">
    <property type="component" value="Unassembled WGS sequence"/>
</dbReference>
<gene>
    <name evidence="9" type="primary">cobD</name>
    <name evidence="10" type="ORF">BHK98_00630</name>
</gene>
<sequence length="322" mass="35564">MEIVWMLLAGFALDLLLGDPRWLPHPVVGIGRLITACERLFRRIFPDTPRGKRAGGFFLTLTVVSVSTVVSAAAIYIAGLIDVRLKYGLEVFWCWQIFAARSLNRAADRVREEVEKGDISEARKYLSWIVGRDTAQLDFPHIIRAVCETVAENCSDGVIAPMFYMAIGGVPAGFFYKAGNTLDSMVGYKNDRYIDFGRASARFDDLLNFVPARITGLMMCPGAALAGLDEKAAFRIFRRDRLRHASPNAGNPESACAGALGVRLLGDASYFGKKYRKETVGDDLRPVEAEDITRSCRLMLTTSALCLGLMCGIRALVFLLLF</sequence>
<dbReference type="InterPro" id="IPR004485">
    <property type="entry name" value="Cobalamin_biosynth_CobD/CbiB"/>
</dbReference>
<proteinExistence type="inferred from homology"/>
<keyword evidence="5 9" id="KW-0169">Cobalamin biosynthesis</keyword>
<dbReference type="AlphaFoldDB" id="A0A1Q9JF13"/>
<comment type="caution">
    <text evidence="10">The sequence shown here is derived from an EMBL/GenBank/DDBJ whole genome shotgun (WGS) entry which is preliminary data.</text>
</comment>
<dbReference type="Pfam" id="PF03186">
    <property type="entry name" value="CobD_Cbib"/>
    <property type="match status" value="1"/>
</dbReference>
<accession>A0A1Q9JF13</accession>
<evidence type="ECO:0000313" key="11">
    <source>
        <dbReference type="Proteomes" id="UP000187404"/>
    </source>
</evidence>
<keyword evidence="8 9" id="KW-0472">Membrane</keyword>
<name>A0A1Q9JF13_9FIRM</name>
<evidence type="ECO:0000313" key="10">
    <source>
        <dbReference type="EMBL" id="OLR54727.1"/>
    </source>
</evidence>
<dbReference type="GO" id="GO:0015420">
    <property type="term" value="F:ABC-type vitamin B12 transporter activity"/>
    <property type="evidence" value="ECO:0007669"/>
    <property type="project" value="UniProtKB-UniRule"/>
</dbReference>
<comment type="subcellular location">
    <subcellularLocation>
        <location evidence="1 9">Cell membrane</location>
        <topology evidence="1 9">Multi-pass membrane protein</topology>
    </subcellularLocation>
</comment>
<dbReference type="GO" id="GO:0009236">
    <property type="term" value="P:cobalamin biosynthetic process"/>
    <property type="evidence" value="ECO:0007669"/>
    <property type="project" value="UniProtKB-UniRule"/>
</dbReference>
<keyword evidence="7 9" id="KW-1133">Transmembrane helix</keyword>
<feature type="transmembrane region" description="Helical" evidence="9">
    <location>
        <begin position="57"/>
        <end position="78"/>
    </location>
</feature>
<dbReference type="GO" id="GO:0048472">
    <property type="term" value="F:threonine-phosphate decarboxylase activity"/>
    <property type="evidence" value="ECO:0007669"/>
    <property type="project" value="InterPro"/>
</dbReference>
<dbReference type="UniPathway" id="UPA00148"/>
<evidence type="ECO:0000256" key="6">
    <source>
        <dbReference type="ARBA" id="ARBA00022692"/>
    </source>
</evidence>
<evidence type="ECO:0000256" key="4">
    <source>
        <dbReference type="ARBA" id="ARBA00022475"/>
    </source>
</evidence>